<sequence length="139" mass="15413">MNHPRTFHRNGRSTLSTTQLRISSSAPRTTSIFASGVILSEASPFFKDMFSLQQAIVDHTKCDSTGEYRDGRRVIAVGEDSRTLKGLLRLCHPITDPELNDLIVVKAVLEATLKCQMDEATAITRKALRSFAPAEPLRI</sequence>
<dbReference type="InParanoid" id="A0A401H552"/>
<proteinExistence type="predicted"/>
<dbReference type="STRING" id="139825.A0A401H552"/>
<comment type="caution">
    <text evidence="2">The sequence shown here is derived from an EMBL/GenBank/DDBJ whole genome shotgun (WGS) entry which is preliminary data.</text>
</comment>
<reference evidence="2 3" key="1">
    <citation type="journal article" date="2018" name="Sci. Rep.">
        <title>Genome sequence of the cauliflower mushroom Sparassis crispa (Hanabiratake) and its association with beneficial usage.</title>
        <authorList>
            <person name="Kiyama R."/>
            <person name="Furutani Y."/>
            <person name="Kawaguchi K."/>
            <person name="Nakanishi T."/>
        </authorList>
    </citation>
    <scope>NUCLEOTIDE SEQUENCE [LARGE SCALE GENOMIC DNA]</scope>
</reference>
<dbReference type="EMBL" id="BFAD01000016">
    <property type="protein sequence ID" value="GBE89542.1"/>
    <property type="molecule type" value="Genomic_DNA"/>
</dbReference>
<feature type="compositionally biased region" description="Polar residues" evidence="1">
    <location>
        <begin position="12"/>
        <end position="21"/>
    </location>
</feature>
<dbReference type="OrthoDB" id="2790546at2759"/>
<name>A0A401H552_9APHY</name>
<dbReference type="Proteomes" id="UP000287166">
    <property type="component" value="Unassembled WGS sequence"/>
</dbReference>
<keyword evidence="3" id="KW-1185">Reference proteome</keyword>
<dbReference type="AlphaFoldDB" id="A0A401H552"/>
<evidence type="ECO:0000256" key="1">
    <source>
        <dbReference type="SAM" id="MobiDB-lite"/>
    </source>
</evidence>
<dbReference type="InterPro" id="IPR011333">
    <property type="entry name" value="SKP1/BTB/POZ_sf"/>
</dbReference>
<dbReference type="RefSeq" id="XP_027620455.1">
    <property type="nucleotide sequence ID" value="XM_027764654.1"/>
</dbReference>
<dbReference type="Gene3D" id="3.30.710.10">
    <property type="entry name" value="Potassium Channel Kv1.1, Chain A"/>
    <property type="match status" value="1"/>
</dbReference>
<feature type="compositionally biased region" description="Basic residues" evidence="1">
    <location>
        <begin position="1"/>
        <end position="11"/>
    </location>
</feature>
<dbReference type="GeneID" id="38786459"/>
<organism evidence="2 3">
    <name type="scientific">Sparassis crispa</name>
    <dbReference type="NCBI Taxonomy" id="139825"/>
    <lineage>
        <taxon>Eukaryota</taxon>
        <taxon>Fungi</taxon>
        <taxon>Dikarya</taxon>
        <taxon>Basidiomycota</taxon>
        <taxon>Agaricomycotina</taxon>
        <taxon>Agaricomycetes</taxon>
        <taxon>Polyporales</taxon>
        <taxon>Sparassidaceae</taxon>
        <taxon>Sparassis</taxon>
    </lineage>
</organism>
<accession>A0A401H552</accession>
<evidence type="ECO:0000313" key="3">
    <source>
        <dbReference type="Proteomes" id="UP000287166"/>
    </source>
</evidence>
<evidence type="ECO:0008006" key="4">
    <source>
        <dbReference type="Google" id="ProtNLM"/>
    </source>
</evidence>
<gene>
    <name evidence="2" type="ORF">SCP_1602040</name>
</gene>
<feature type="region of interest" description="Disordered" evidence="1">
    <location>
        <begin position="1"/>
        <end position="21"/>
    </location>
</feature>
<evidence type="ECO:0000313" key="2">
    <source>
        <dbReference type="EMBL" id="GBE89542.1"/>
    </source>
</evidence>
<protein>
    <recommendedName>
        <fullName evidence="4">BTB domain-containing protein</fullName>
    </recommendedName>
</protein>